<evidence type="ECO:0000256" key="6">
    <source>
        <dbReference type="ARBA" id="ARBA00022960"/>
    </source>
</evidence>
<evidence type="ECO:0000256" key="7">
    <source>
        <dbReference type="ARBA" id="ARBA00022984"/>
    </source>
</evidence>
<evidence type="ECO:0000256" key="11">
    <source>
        <dbReference type="HAMAP-Rule" id="MF_02079"/>
    </source>
</evidence>
<comment type="subcellular location">
    <subcellularLocation>
        <location evidence="11">Cell inner membrane</location>
        <topology evidence="11">Multi-pass membrane protein</topology>
    </subcellularLocation>
    <subcellularLocation>
        <location evidence="1">Membrane</location>
        <topology evidence="1">Multi-pass membrane protein</topology>
    </subcellularLocation>
</comment>
<comment type="pathway">
    <text evidence="11">Cell wall biogenesis; peptidoglycan biosynthesis.</text>
</comment>
<evidence type="ECO:0000256" key="1">
    <source>
        <dbReference type="ARBA" id="ARBA00004141"/>
    </source>
</evidence>
<protein>
    <recommendedName>
        <fullName evidence="11">Peptidoglycan glycosyltransferase MrdB</fullName>
        <shortName evidence="11">PGT</shortName>
        <ecNumber evidence="11">2.4.99.28</ecNumber>
    </recommendedName>
    <alternativeName>
        <fullName evidence="11">Cell elongation protein RodA</fullName>
    </alternativeName>
    <alternativeName>
        <fullName evidence="11">Cell wall polymerase</fullName>
    </alternativeName>
    <alternativeName>
        <fullName evidence="11">Peptidoglycan polymerase</fullName>
        <shortName evidence="11">PG polymerase</shortName>
    </alternativeName>
</protein>
<dbReference type="InterPro" id="IPR011923">
    <property type="entry name" value="RodA/MrdB"/>
</dbReference>
<organism evidence="12 13">
    <name type="scientific">Candidatus Bealeia paramacronuclearis</name>
    <dbReference type="NCBI Taxonomy" id="1921001"/>
    <lineage>
        <taxon>Bacteria</taxon>
        <taxon>Pseudomonadati</taxon>
        <taxon>Pseudomonadota</taxon>
        <taxon>Alphaproteobacteria</taxon>
        <taxon>Holosporales</taxon>
        <taxon>Holosporaceae</taxon>
        <taxon>Candidatus Bealeia</taxon>
    </lineage>
</organism>
<dbReference type="RefSeq" id="WP_331256460.1">
    <property type="nucleotide sequence ID" value="NZ_CP133270.1"/>
</dbReference>
<comment type="function">
    <text evidence="11">Peptidoglycan polymerase that is essential for cell wall elongation.</text>
</comment>
<feature type="transmembrane region" description="Helical" evidence="11">
    <location>
        <begin position="339"/>
        <end position="360"/>
    </location>
</feature>
<keyword evidence="7 11" id="KW-0573">Peptidoglycan synthesis</keyword>
<accession>A0ABZ2C117</accession>
<dbReference type="EMBL" id="CP133270">
    <property type="protein sequence ID" value="WVX65891.1"/>
    <property type="molecule type" value="Genomic_DNA"/>
</dbReference>
<keyword evidence="3 11" id="KW-0328">Glycosyltransferase</keyword>
<keyword evidence="2 11" id="KW-1003">Cell membrane</keyword>
<feature type="transmembrane region" description="Helical" evidence="11">
    <location>
        <begin position="17"/>
        <end position="38"/>
    </location>
</feature>
<dbReference type="NCBIfam" id="TIGR02210">
    <property type="entry name" value="rodA_shape"/>
    <property type="match status" value="1"/>
</dbReference>
<keyword evidence="8 11" id="KW-1133">Transmembrane helix</keyword>
<dbReference type="InterPro" id="IPR018365">
    <property type="entry name" value="Cell_cycle_FtsW-rel_CS"/>
</dbReference>
<evidence type="ECO:0000256" key="3">
    <source>
        <dbReference type="ARBA" id="ARBA00022676"/>
    </source>
</evidence>
<keyword evidence="4 11" id="KW-0808">Transferase</keyword>
<reference evidence="12 13" key="1">
    <citation type="journal article" date="2024" name="Environ. Microbiol.">
        <title>Novel evolutionary insights on the interactions of the Holosporales (Alphaproteobacteria) with eukaryotic hosts from comparative genomics.</title>
        <authorList>
            <person name="Giovannini M."/>
            <person name="Petroni G."/>
            <person name="Castelli M."/>
        </authorList>
    </citation>
    <scope>NUCLEOTIDE SEQUENCE [LARGE SCALE GENOMIC DNA]</scope>
    <source>
        <strain evidence="12 13">US_Bl 15I1</strain>
    </source>
</reference>
<keyword evidence="11" id="KW-0997">Cell inner membrane</keyword>
<evidence type="ECO:0000256" key="8">
    <source>
        <dbReference type="ARBA" id="ARBA00022989"/>
    </source>
</evidence>
<proteinExistence type="inferred from homology"/>
<dbReference type="Pfam" id="PF01098">
    <property type="entry name" value="FTSW_RODA_SPOVE"/>
    <property type="match status" value="1"/>
</dbReference>
<name>A0ABZ2C117_9PROT</name>
<dbReference type="HAMAP" id="MF_02079">
    <property type="entry name" value="PGT_RodA"/>
    <property type="match status" value="1"/>
</dbReference>
<evidence type="ECO:0000256" key="10">
    <source>
        <dbReference type="ARBA" id="ARBA00023316"/>
    </source>
</evidence>
<feature type="transmembrane region" description="Helical" evidence="11">
    <location>
        <begin position="314"/>
        <end position="333"/>
    </location>
</feature>
<dbReference type="PROSITE" id="PS00428">
    <property type="entry name" value="FTSW_RODA_SPOVE"/>
    <property type="match status" value="1"/>
</dbReference>
<keyword evidence="13" id="KW-1185">Reference proteome</keyword>
<dbReference type="Proteomes" id="UP001330434">
    <property type="component" value="Chromosome"/>
</dbReference>
<keyword evidence="6 11" id="KW-0133">Cell shape</keyword>
<feature type="transmembrane region" description="Helical" evidence="11">
    <location>
        <begin position="50"/>
        <end position="70"/>
    </location>
</feature>
<keyword evidence="5 11" id="KW-0812">Transmembrane</keyword>
<dbReference type="EC" id="2.4.99.28" evidence="11"/>
<feature type="transmembrane region" description="Helical" evidence="11">
    <location>
        <begin position="76"/>
        <end position="99"/>
    </location>
</feature>
<feature type="transmembrane region" description="Helical" evidence="11">
    <location>
        <begin position="273"/>
        <end position="293"/>
    </location>
</feature>
<dbReference type="PANTHER" id="PTHR30474">
    <property type="entry name" value="CELL CYCLE PROTEIN"/>
    <property type="match status" value="1"/>
</dbReference>
<evidence type="ECO:0000256" key="2">
    <source>
        <dbReference type="ARBA" id="ARBA00022475"/>
    </source>
</evidence>
<keyword evidence="9 11" id="KW-0472">Membrane</keyword>
<evidence type="ECO:0000313" key="13">
    <source>
        <dbReference type="Proteomes" id="UP001330434"/>
    </source>
</evidence>
<feature type="transmembrane region" description="Helical" evidence="11">
    <location>
        <begin position="162"/>
        <end position="179"/>
    </location>
</feature>
<feature type="transmembrane region" description="Helical" evidence="11">
    <location>
        <begin position="186"/>
        <end position="204"/>
    </location>
</feature>
<dbReference type="InterPro" id="IPR001182">
    <property type="entry name" value="FtsW/RodA"/>
</dbReference>
<evidence type="ECO:0000256" key="9">
    <source>
        <dbReference type="ARBA" id="ARBA00023136"/>
    </source>
</evidence>
<comment type="catalytic activity">
    <reaction evidence="11">
        <text>[GlcNAc-(1-&gt;4)-Mur2Ac(oyl-L-Ala-gamma-D-Glu-L-Lys-D-Ala-D-Ala)](n)-di-trans,octa-cis-undecaprenyl diphosphate + beta-D-GlcNAc-(1-&gt;4)-Mur2Ac(oyl-L-Ala-gamma-D-Glu-L-Lys-D-Ala-D-Ala)-di-trans,octa-cis-undecaprenyl diphosphate = [GlcNAc-(1-&gt;4)-Mur2Ac(oyl-L-Ala-gamma-D-Glu-L-Lys-D-Ala-D-Ala)](n+1)-di-trans,octa-cis-undecaprenyl diphosphate + di-trans,octa-cis-undecaprenyl diphosphate + H(+)</text>
        <dbReference type="Rhea" id="RHEA:23708"/>
        <dbReference type="Rhea" id="RHEA-COMP:9602"/>
        <dbReference type="Rhea" id="RHEA-COMP:9603"/>
        <dbReference type="ChEBI" id="CHEBI:15378"/>
        <dbReference type="ChEBI" id="CHEBI:58405"/>
        <dbReference type="ChEBI" id="CHEBI:60033"/>
        <dbReference type="ChEBI" id="CHEBI:78435"/>
        <dbReference type="EC" id="2.4.99.28"/>
    </reaction>
</comment>
<gene>
    <name evidence="11" type="primary">mrdB</name>
    <name evidence="11" type="synonym">rodA</name>
    <name evidence="12" type="ORF">Bealeia1_00057</name>
</gene>
<sequence length="376" mass="41914">MKITFASLGAILRFPPWGMILLITLISSIGFLTLYSAAGGDLYPWAAKQMIRYSAGFVIMVGLVYVPPRFWLDNAYLFYGISFVLLCVVEVIGFIGMGAQRWIDLYVFQLQPSELMKLALILTLARYFHMSEPEDILKIRNLITPLTMVMAPVLLVMKQPDLGTAIILLISAGVIFFLSGVRIWKFLIVLALISASVPILWSFLHDYQKNRVLIFLDPERDMLGKGYHIAQSKIALGSGGLWGKGFMQGTQSYLNFLPEKQTDSIFSMISEEFGFMGGLGLLSLYGLVLLYGLKVTLEQTTAFGRLVAQGLTMVFFFYLFINIAMVMGLLPVVGIPLPLISYGGTAMLTLLISFGILFSLDRHAQQKLPKQAMGYF</sequence>
<keyword evidence="10 11" id="KW-0961">Cell wall biogenesis/degradation</keyword>
<comment type="similarity">
    <text evidence="11">Belongs to the SEDS family. MrdB/RodA subfamily.</text>
</comment>
<evidence type="ECO:0000256" key="5">
    <source>
        <dbReference type="ARBA" id="ARBA00022692"/>
    </source>
</evidence>
<dbReference type="PANTHER" id="PTHR30474:SF1">
    <property type="entry name" value="PEPTIDOGLYCAN GLYCOSYLTRANSFERASE MRDB"/>
    <property type="match status" value="1"/>
</dbReference>
<evidence type="ECO:0000256" key="4">
    <source>
        <dbReference type="ARBA" id="ARBA00022679"/>
    </source>
</evidence>
<evidence type="ECO:0000313" key="12">
    <source>
        <dbReference type="EMBL" id="WVX65891.1"/>
    </source>
</evidence>